<reference evidence="2" key="1">
    <citation type="submission" date="2021-02" db="EMBL/GenBank/DDBJ databases">
        <authorList>
            <person name="Nowell W R."/>
        </authorList>
    </citation>
    <scope>NUCLEOTIDE SEQUENCE</scope>
</reference>
<feature type="compositionally biased region" description="Acidic residues" evidence="1">
    <location>
        <begin position="220"/>
        <end position="238"/>
    </location>
</feature>
<evidence type="ECO:0000313" key="3">
    <source>
        <dbReference type="Proteomes" id="UP000663848"/>
    </source>
</evidence>
<organism evidence="2 3">
    <name type="scientific">Rotaria socialis</name>
    <dbReference type="NCBI Taxonomy" id="392032"/>
    <lineage>
        <taxon>Eukaryota</taxon>
        <taxon>Metazoa</taxon>
        <taxon>Spiralia</taxon>
        <taxon>Gnathifera</taxon>
        <taxon>Rotifera</taxon>
        <taxon>Eurotatoria</taxon>
        <taxon>Bdelloidea</taxon>
        <taxon>Philodinida</taxon>
        <taxon>Philodinidae</taxon>
        <taxon>Rotaria</taxon>
    </lineage>
</organism>
<dbReference type="AlphaFoldDB" id="A0A821UYW1"/>
<evidence type="ECO:0000256" key="1">
    <source>
        <dbReference type="SAM" id="MobiDB-lite"/>
    </source>
</evidence>
<evidence type="ECO:0000313" key="2">
    <source>
        <dbReference type="EMBL" id="CAF4897645.1"/>
    </source>
</evidence>
<proteinExistence type="predicted"/>
<sequence>MMPFHQQQQQQNSYTNGLQFGYQQPKQNGYGYQRRPNFDFQRPTYNMPMNWQENNWLGSSVQELHKPLQTPPFYYPFDRSITTEGPNVRNQVRLPSTYELRDRSEYSRTPRRGILKQTGQRNTPMQRRLVHFMPEPWQQSKTRTNNTLDSRTMTKGKTGVQWNNRVPIRRRTRPNKTPERAHIDTIRRRERRERNRAFLSENTCEIGQLDDNRFKLLSETEGEETDNEFSETETETETTDIHNDKQQQQKINLSKKTKYHSDTLKDGVMNNNNNNNNNRQSRTTTDLHNNSEHVIGKNKIIKTRGNNQRITHGSKRVTTEEIIALSETEQDSDESLTSIDKKRSKTYLQGFKILAYLKDRMNNDRKVKLEFKDAFNAVCSYAKSTIEAYDKWVHNHYEVQVWQHFYDLGRQKDHWAKELINMTHTREAKPNMVLCEKKISQLTSECFDANNIIARSMREFSSDPSIPTATVIIKRAHDLMLDYIKESTQGLSKMSINRIRRASLEKDEWDALKTFENNASEQQKIYAKTFCKPAIKIYHKKKKNFDLIAAHISHDIIPKILPQYDFNLPLDEGSLSSELIQENRESIHKLSRDFRLKATELYLKIAKEELEYQDERLEKLLEDFPQDRDQLLSTQAISDLDDDEPFDNEVFTQKPLSQRKENVVKGKGSDLFKLYIEIALKRALLETEREILFLDVRGVKETPDEISEARDLNPVLRKDFMLQA</sequence>
<dbReference type="Proteomes" id="UP000663848">
    <property type="component" value="Unassembled WGS sequence"/>
</dbReference>
<accession>A0A821UYW1</accession>
<feature type="region of interest" description="Disordered" evidence="1">
    <location>
        <begin position="220"/>
        <end position="285"/>
    </location>
</feature>
<protein>
    <submittedName>
        <fullName evidence="2">Uncharacterized protein</fullName>
    </submittedName>
</protein>
<name>A0A821UYW1_9BILA</name>
<gene>
    <name evidence="2" type="ORF">QYT958_LOCUS30621</name>
</gene>
<dbReference type="EMBL" id="CAJOBR010009875">
    <property type="protein sequence ID" value="CAF4897645.1"/>
    <property type="molecule type" value="Genomic_DNA"/>
</dbReference>
<comment type="caution">
    <text evidence="2">The sequence shown here is derived from an EMBL/GenBank/DDBJ whole genome shotgun (WGS) entry which is preliminary data.</text>
</comment>